<keyword evidence="2" id="KW-1185">Reference proteome</keyword>
<name>A0A284S6L1_ARMOS</name>
<protein>
    <submittedName>
        <fullName evidence="1">Uncharacterized protein</fullName>
    </submittedName>
</protein>
<dbReference type="Proteomes" id="UP000219338">
    <property type="component" value="Unassembled WGS sequence"/>
</dbReference>
<dbReference type="EMBL" id="FUEG01000036">
    <property type="protein sequence ID" value="SJL16634.1"/>
    <property type="molecule type" value="Genomic_DNA"/>
</dbReference>
<proteinExistence type="predicted"/>
<sequence length="111" mass="12317">MTGFQLPGRTRFLHYRKHHPIRQSSKDAVHRERIIILDREVNSNDSYDRTTKRSHSNVGKLDVIHHILQGGSQLSKRLILANGNHVTIPGGSDAAFGIEGGEADAVLGQSR</sequence>
<evidence type="ECO:0000313" key="2">
    <source>
        <dbReference type="Proteomes" id="UP000219338"/>
    </source>
</evidence>
<accession>A0A284S6L1</accession>
<gene>
    <name evidence="1" type="ORF">ARMOST_20161</name>
</gene>
<reference evidence="2" key="1">
    <citation type="journal article" date="2017" name="Nat. Ecol. Evol.">
        <title>Genome expansion and lineage-specific genetic innovations in the forest pathogenic fungi Armillaria.</title>
        <authorList>
            <person name="Sipos G."/>
            <person name="Prasanna A.N."/>
            <person name="Walter M.C."/>
            <person name="O'Connor E."/>
            <person name="Balint B."/>
            <person name="Krizsan K."/>
            <person name="Kiss B."/>
            <person name="Hess J."/>
            <person name="Varga T."/>
            <person name="Slot J."/>
            <person name="Riley R."/>
            <person name="Boka B."/>
            <person name="Rigling D."/>
            <person name="Barry K."/>
            <person name="Lee J."/>
            <person name="Mihaltcheva S."/>
            <person name="LaButti K."/>
            <person name="Lipzen A."/>
            <person name="Waldron R."/>
            <person name="Moloney N.M."/>
            <person name="Sperisen C."/>
            <person name="Kredics L."/>
            <person name="Vagvoelgyi C."/>
            <person name="Patrignani A."/>
            <person name="Fitzpatrick D."/>
            <person name="Nagy I."/>
            <person name="Doyle S."/>
            <person name="Anderson J.B."/>
            <person name="Grigoriev I.V."/>
            <person name="Gueldener U."/>
            <person name="Muensterkoetter M."/>
            <person name="Nagy L.G."/>
        </authorList>
    </citation>
    <scope>NUCLEOTIDE SEQUENCE [LARGE SCALE GENOMIC DNA]</scope>
    <source>
        <strain evidence="2">C18/9</strain>
    </source>
</reference>
<evidence type="ECO:0000313" key="1">
    <source>
        <dbReference type="EMBL" id="SJL16634.1"/>
    </source>
</evidence>
<organism evidence="1 2">
    <name type="scientific">Armillaria ostoyae</name>
    <name type="common">Armillaria root rot fungus</name>
    <dbReference type="NCBI Taxonomy" id="47428"/>
    <lineage>
        <taxon>Eukaryota</taxon>
        <taxon>Fungi</taxon>
        <taxon>Dikarya</taxon>
        <taxon>Basidiomycota</taxon>
        <taxon>Agaricomycotina</taxon>
        <taxon>Agaricomycetes</taxon>
        <taxon>Agaricomycetidae</taxon>
        <taxon>Agaricales</taxon>
        <taxon>Marasmiineae</taxon>
        <taxon>Physalacriaceae</taxon>
        <taxon>Armillaria</taxon>
    </lineage>
</organism>
<dbReference type="AlphaFoldDB" id="A0A284S6L1"/>